<evidence type="ECO:0000259" key="12">
    <source>
        <dbReference type="Pfam" id="PF01545"/>
    </source>
</evidence>
<dbReference type="Gene3D" id="1.20.1510.10">
    <property type="entry name" value="Cation efflux protein transmembrane domain"/>
    <property type="match status" value="1"/>
</dbReference>
<dbReference type="InterPro" id="IPR027469">
    <property type="entry name" value="Cation_efflux_TMD_sf"/>
</dbReference>
<keyword evidence="9 11" id="KW-0472">Membrane</keyword>
<evidence type="ECO:0000256" key="3">
    <source>
        <dbReference type="ARBA" id="ARBA00008731"/>
    </source>
</evidence>
<feature type="transmembrane region" description="Helical" evidence="11">
    <location>
        <begin position="45"/>
        <end position="67"/>
    </location>
</feature>
<proteinExistence type="inferred from homology"/>
<evidence type="ECO:0000256" key="1">
    <source>
        <dbReference type="ARBA" id="ARBA00004146"/>
    </source>
</evidence>
<evidence type="ECO:0000313" key="13">
    <source>
        <dbReference type="EMBL" id="WAL69062.1"/>
    </source>
</evidence>
<evidence type="ECO:0000256" key="2">
    <source>
        <dbReference type="ARBA" id="ARBA00004644"/>
    </source>
</evidence>
<reference evidence="13" key="1">
    <citation type="submission" date="2022-11" db="EMBL/GenBank/DDBJ databases">
        <authorList>
            <person name="Mo P."/>
        </authorList>
    </citation>
    <scope>NUCLEOTIDE SEQUENCE</scope>
    <source>
        <strain evidence="13">HUAS 11-8</strain>
    </source>
</reference>
<evidence type="ECO:0000256" key="10">
    <source>
        <dbReference type="ARBA" id="ARBA00023329"/>
    </source>
</evidence>
<sequence>MPNSEEDTRRRLLRHGFLLEYVTLGWNVVGIVVLAITAATARSVALAGFGLDSLIEIGASTVVIWELSGTGEARQRRALRLIGGAFALLAVYLAAQSTLVLVTGHHPRHSTGGIVWTAITAVAMFALATGKARTGAALDNPVLRTEGRVTLIDGLLAVAVLTGLVLNAAAGWWWADPVAGYVLLAYAAREVYAIFVAGDH</sequence>
<comment type="similarity">
    <text evidence="3">Belongs to the TMEM163 family.</text>
</comment>
<keyword evidence="4 11" id="KW-0812">Transmembrane</keyword>
<evidence type="ECO:0000256" key="9">
    <source>
        <dbReference type="ARBA" id="ARBA00023136"/>
    </source>
</evidence>
<dbReference type="PANTHER" id="PTHR31937:SF2">
    <property type="entry name" value="TRANSMEMBRANE PROTEIN 163"/>
    <property type="match status" value="1"/>
</dbReference>
<feature type="transmembrane region" description="Helical" evidence="11">
    <location>
        <begin position="79"/>
        <end position="101"/>
    </location>
</feature>
<keyword evidence="5" id="KW-0967">Endosome</keyword>
<dbReference type="RefSeq" id="WP_268759148.1">
    <property type="nucleotide sequence ID" value="NZ_CP113836.1"/>
</dbReference>
<feature type="transmembrane region" description="Helical" evidence="11">
    <location>
        <begin position="21"/>
        <end position="39"/>
    </location>
</feature>
<feature type="transmembrane region" description="Helical" evidence="11">
    <location>
        <begin position="151"/>
        <end position="175"/>
    </location>
</feature>
<dbReference type="SUPFAM" id="SSF161111">
    <property type="entry name" value="Cation efflux protein transmembrane domain-like"/>
    <property type="match status" value="1"/>
</dbReference>
<organism evidence="13 14">
    <name type="scientific">Amycolatopsis cynarae</name>
    <dbReference type="NCBI Taxonomy" id="2995223"/>
    <lineage>
        <taxon>Bacteria</taxon>
        <taxon>Bacillati</taxon>
        <taxon>Actinomycetota</taxon>
        <taxon>Actinomycetes</taxon>
        <taxon>Pseudonocardiales</taxon>
        <taxon>Pseudonocardiaceae</taxon>
        <taxon>Amycolatopsis</taxon>
    </lineage>
</organism>
<comment type="subcellular location">
    <subcellularLocation>
        <location evidence="2">Cytoplasmic vesicle</location>
        <location evidence="2">Secretory vesicle</location>
        <location evidence="2">Synaptic vesicle membrane</location>
        <topology evidence="2">Multi-pass membrane protein</topology>
    </subcellularLocation>
    <subcellularLocation>
        <location evidence="1">Early endosome membrane</location>
    </subcellularLocation>
</comment>
<dbReference type="EMBL" id="CP113836">
    <property type="protein sequence ID" value="WAL69062.1"/>
    <property type="molecule type" value="Genomic_DNA"/>
</dbReference>
<evidence type="ECO:0000256" key="5">
    <source>
        <dbReference type="ARBA" id="ARBA00022753"/>
    </source>
</evidence>
<dbReference type="Pfam" id="PF01545">
    <property type="entry name" value="Cation_efflux"/>
    <property type="match status" value="1"/>
</dbReference>
<protein>
    <submittedName>
        <fullName evidence="13">Cation transporter</fullName>
    </submittedName>
</protein>
<feature type="domain" description="Cation efflux protein transmembrane" evidence="12">
    <location>
        <begin position="86"/>
        <end position="196"/>
    </location>
</feature>
<dbReference type="Proteomes" id="UP001163203">
    <property type="component" value="Chromosome"/>
</dbReference>
<evidence type="ECO:0000256" key="6">
    <source>
        <dbReference type="ARBA" id="ARBA00022833"/>
    </source>
</evidence>
<name>A0ABY7B9L8_9PSEU</name>
<keyword evidence="10" id="KW-0968">Cytoplasmic vesicle</keyword>
<keyword evidence="6" id="KW-0862">Zinc</keyword>
<dbReference type="PANTHER" id="PTHR31937">
    <property type="entry name" value="TRANSMEMBRANE PROTEIN 163"/>
    <property type="match status" value="1"/>
</dbReference>
<keyword evidence="14" id="KW-1185">Reference proteome</keyword>
<dbReference type="InterPro" id="IPR058533">
    <property type="entry name" value="Cation_efflux_TM"/>
</dbReference>
<keyword evidence="7 11" id="KW-1133">Transmembrane helix</keyword>
<keyword evidence="8" id="KW-0770">Synapse</keyword>
<evidence type="ECO:0000256" key="7">
    <source>
        <dbReference type="ARBA" id="ARBA00022989"/>
    </source>
</evidence>
<evidence type="ECO:0000256" key="11">
    <source>
        <dbReference type="SAM" id="Phobius"/>
    </source>
</evidence>
<gene>
    <name evidence="13" type="ORF">ORV05_15230</name>
</gene>
<feature type="transmembrane region" description="Helical" evidence="11">
    <location>
        <begin position="113"/>
        <end position="130"/>
    </location>
</feature>
<evidence type="ECO:0000256" key="4">
    <source>
        <dbReference type="ARBA" id="ARBA00022692"/>
    </source>
</evidence>
<dbReference type="InterPro" id="IPR026765">
    <property type="entry name" value="Tmem163"/>
</dbReference>
<evidence type="ECO:0000256" key="8">
    <source>
        <dbReference type="ARBA" id="ARBA00023018"/>
    </source>
</evidence>
<accession>A0ABY7B9L8</accession>
<evidence type="ECO:0000313" key="14">
    <source>
        <dbReference type="Proteomes" id="UP001163203"/>
    </source>
</evidence>